<evidence type="ECO:0000256" key="1">
    <source>
        <dbReference type="SAM" id="SignalP"/>
    </source>
</evidence>
<accession>A0A6N7INY8</accession>
<proteinExistence type="predicted"/>
<sequence length="537" mass="59743">MKNLIVLLVMVVTLTFTSIVSANEIKVTIPTGSAGNQIEYIEQTGAGQLLGPECFNPKPNGGFNILDTAKNRVISINSEGKQDGIHEFDQNIITPVKIATDQNNNLYLVDPGKGIIGKLHNSNLLFFKIQRLSLDTLIDFGVNDHGFPFVVLANESGGISYVFELINNVAKINNIIEGRLTPDGKVYKTTLIKEKGYDVGHACKISFFDINNKLTKEILIKSNHWIGGARYLGEVNGDLVIQTHEFELDANYNTHFEDLVKKVSVDGTIKAIAVLPRKCKYVSNDTVLANSAVYHLNTGINEVKIEEVNFTPIDHYKSALDQFSRVEANEILADSTTTDKNSLVITQSLPTVNRSLIQSTAQSYWSWTWYCSQSNYNTTGGSIRPRYITAPNQNYQSVPYCWGGSDSLASFQSRQGSGWTCGNINTDGYYISGTCGVDCSGYVQRCLGLNDKKYDTTMLDSSNISFRVSPSSLKFGDAWNKSDHIMLYHQRDGYGNYILYEATKLNAYDRVAHTVRNASEVESAYHAIRRQNINEDV</sequence>
<organism evidence="2 3">
    <name type="scientific">Desulfofundulus thermobenzoicus</name>
    <dbReference type="NCBI Taxonomy" id="29376"/>
    <lineage>
        <taxon>Bacteria</taxon>
        <taxon>Bacillati</taxon>
        <taxon>Bacillota</taxon>
        <taxon>Clostridia</taxon>
        <taxon>Eubacteriales</taxon>
        <taxon>Peptococcaceae</taxon>
        <taxon>Desulfofundulus</taxon>
    </lineage>
</organism>
<dbReference type="Gene3D" id="3.90.1720.10">
    <property type="entry name" value="endopeptidase domain like (from Nostoc punctiforme)"/>
    <property type="match status" value="1"/>
</dbReference>
<dbReference type="SUPFAM" id="SSF54001">
    <property type="entry name" value="Cysteine proteinases"/>
    <property type="match status" value="1"/>
</dbReference>
<evidence type="ECO:0000313" key="2">
    <source>
        <dbReference type="EMBL" id="MQL51307.1"/>
    </source>
</evidence>
<dbReference type="AlphaFoldDB" id="A0A6N7INY8"/>
<dbReference type="Proteomes" id="UP000441717">
    <property type="component" value="Unassembled WGS sequence"/>
</dbReference>
<name>A0A6N7INY8_9FIRM</name>
<dbReference type="SUPFAM" id="SSF63829">
    <property type="entry name" value="Calcium-dependent phosphotriesterase"/>
    <property type="match status" value="1"/>
</dbReference>
<keyword evidence="1" id="KW-0732">Signal</keyword>
<protein>
    <submittedName>
        <fullName evidence="2">Uncharacterized protein</fullName>
    </submittedName>
</protein>
<evidence type="ECO:0000313" key="3">
    <source>
        <dbReference type="Proteomes" id="UP000441717"/>
    </source>
</evidence>
<comment type="caution">
    <text evidence="2">The sequence shown here is derived from an EMBL/GenBank/DDBJ whole genome shotgun (WGS) entry which is preliminary data.</text>
</comment>
<feature type="chain" id="PRO_5026661830" evidence="1">
    <location>
        <begin position="23"/>
        <end position="537"/>
    </location>
</feature>
<dbReference type="OrthoDB" id="9815928at2"/>
<reference evidence="2 3" key="1">
    <citation type="submission" date="2019-10" db="EMBL/GenBank/DDBJ databases">
        <title>Comparative genomics of sulfur disproportionating microorganisms.</title>
        <authorList>
            <person name="Ward L.M."/>
            <person name="Bertran E."/>
            <person name="Johnston D."/>
        </authorList>
    </citation>
    <scope>NUCLEOTIDE SEQUENCE [LARGE SCALE GENOMIC DNA]</scope>
    <source>
        <strain evidence="2 3">DSM 14055</strain>
    </source>
</reference>
<dbReference type="InterPro" id="IPR038765">
    <property type="entry name" value="Papain-like_cys_pep_sf"/>
</dbReference>
<keyword evidence="3" id="KW-1185">Reference proteome</keyword>
<feature type="signal peptide" evidence="1">
    <location>
        <begin position="1"/>
        <end position="22"/>
    </location>
</feature>
<dbReference type="EMBL" id="WHYR01000006">
    <property type="protein sequence ID" value="MQL51307.1"/>
    <property type="molecule type" value="Genomic_DNA"/>
</dbReference>
<dbReference type="RefSeq" id="WP_152945236.1">
    <property type="nucleotide sequence ID" value="NZ_WHYR01000006.1"/>
</dbReference>
<gene>
    <name evidence="2" type="ORF">GFC01_03320</name>
</gene>